<name>A0A1V4KEL2_PATFA</name>
<comment type="caution">
    <text evidence="2">The sequence shown here is derived from an EMBL/GenBank/DDBJ whole genome shotgun (WGS) entry which is preliminary data.</text>
</comment>
<proteinExistence type="predicted"/>
<accession>A0A1V4KEL2</accession>
<protein>
    <submittedName>
        <fullName evidence="2">Uncharacterized protein</fullName>
    </submittedName>
</protein>
<sequence length="118" mass="12938">MVAPRAGLPGAARDARPAGAAAPSRPEATREQRRPQAGSMAQPVFRTEGRPSKGSEHFSSVWPTSMRWSNVAELQMLWECESLGPWQDAFGISCLSIAWSSGRRRSENQRCVIILQTA</sequence>
<dbReference type="EMBL" id="LSYS01003385">
    <property type="protein sequence ID" value="OPJ82845.1"/>
    <property type="molecule type" value="Genomic_DNA"/>
</dbReference>
<evidence type="ECO:0000313" key="2">
    <source>
        <dbReference type="EMBL" id="OPJ82845.1"/>
    </source>
</evidence>
<organism evidence="2 3">
    <name type="scientific">Patagioenas fasciata monilis</name>
    <dbReference type="NCBI Taxonomy" id="372326"/>
    <lineage>
        <taxon>Eukaryota</taxon>
        <taxon>Metazoa</taxon>
        <taxon>Chordata</taxon>
        <taxon>Craniata</taxon>
        <taxon>Vertebrata</taxon>
        <taxon>Euteleostomi</taxon>
        <taxon>Archelosauria</taxon>
        <taxon>Archosauria</taxon>
        <taxon>Dinosauria</taxon>
        <taxon>Saurischia</taxon>
        <taxon>Theropoda</taxon>
        <taxon>Coelurosauria</taxon>
        <taxon>Aves</taxon>
        <taxon>Neognathae</taxon>
        <taxon>Neoaves</taxon>
        <taxon>Columbimorphae</taxon>
        <taxon>Columbiformes</taxon>
        <taxon>Columbidae</taxon>
        <taxon>Patagioenas</taxon>
    </lineage>
</organism>
<dbReference type="AlphaFoldDB" id="A0A1V4KEL2"/>
<evidence type="ECO:0000256" key="1">
    <source>
        <dbReference type="SAM" id="MobiDB-lite"/>
    </source>
</evidence>
<dbReference type="Proteomes" id="UP000190648">
    <property type="component" value="Unassembled WGS sequence"/>
</dbReference>
<keyword evidence="3" id="KW-1185">Reference proteome</keyword>
<reference evidence="2 3" key="1">
    <citation type="submission" date="2016-02" db="EMBL/GenBank/DDBJ databases">
        <title>Band-tailed pigeon sequencing and assembly.</title>
        <authorList>
            <person name="Soares A.E."/>
            <person name="Novak B.J."/>
            <person name="Rice E.S."/>
            <person name="O'Connell B."/>
            <person name="Chang D."/>
            <person name="Weber S."/>
            <person name="Shapiro B."/>
        </authorList>
    </citation>
    <scope>NUCLEOTIDE SEQUENCE [LARGE SCALE GENOMIC DNA]</scope>
    <source>
        <strain evidence="2">BTP2013</strain>
        <tissue evidence="2">Blood</tissue>
    </source>
</reference>
<gene>
    <name evidence="2" type="ORF">AV530_010325</name>
</gene>
<feature type="region of interest" description="Disordered" evidence="1">
    <location>
        <begin position="1"/>
        <end position="59"/>
    </location>
</feature>
<evidence type="ECO:0000313" key="3">
    <source>
        <dbReference type="Proteomes" id="UP000190648"/>
    </source>
</evidence>
<feature type="compositionally biased region" description="Basic and acidic residues" evidence="1">
    <location>
        <begin position="47"/>
        <end position="56"/>
    </location>
</feature>
<feature type="compositionally biased region" description="Low complexity" evidence="1">
    <location>
        <begin position="1"/>
        <end position="26"/>
    </location>
</feature>